<reference evidence="2" key="1">
    <citation type="submission" date="2014-09" db="EMBL/GenBank/DDBJ databases">
        <authorList>
            <person name="Magalhaes I.L.F."/>
            <person name="Oliveira U."/>
            <person name="Santos F.R."/>
            <person name="Vidigal T.H.D.A."/>
            <person name="Brescovit A.D."/>
            <person name="Santos A.J."/>
        </authorList>
    </citation>
    <scope>NUCLEOTIDE SEQUENCE</scope>
    <source>
        <tissue evidence="2">Shoot tissue taken approximately 20 cm above the soil surface</tissue>
    </source>
</reference>
<organism evidence="2">
    <name type="scientific">Arundo donax</name>
    <name type="common">Giant reed</name>
    <name type="synonym">Donax arundinaceus</name>
    <dbReference type="NCBI Taxonomy" id="35708"/>
    <lineage>
        <taxon>Eukaryota</taxon>
        <taxon>Viridiplantae</taxon>
        <taxon>Streptophyta</taxon>
        <taxon>Embryophyta</taxon>
        <taxon>Tracheophyta</taxon>
        <taxon>Spermatophyta</taxon>
        <taxon>Magnoliopsida</taxon>
        <taxon>Liliopsida</taxon>
        <taxon>Poales</taxon>
        <taxon>Poaceae</taxon>
        <taxon>PACMAD clade</taxon>
        <taxon>Arundinoideae</taxon>
        <taxon>Arundineae</taxon>
        <taxon>Arundo</taxon>
    </lineage>
</organism>
<protein>
    <submittedName>
        <fullName evidence="2">Uncharacterized protein</fullName>
    </submittedName>
</protein>
<evidence type="ECO:0000256" key="1">
    <source>
        <dbReference type="SAM" id="MobiDB-lite"/>
    </source>
</evidence>
<dbReference type="AlphaFoldDB" id="A0A0A9DKD2"/>
<dbReference type="EMBL" id="GBRH01210787">
    <property type="protein sequence ID" value="JAD87108.1"/>
    <property type="molecule type" value="Transcribed_RNA"/>
</dbReference>
<accession>A0A0A9DKD2</accession>
<sequence length="32" mass="3534">MTRPHEQGIPQIVGNQESKIRGRESTTQSNPG</sequence>
<proteinExistence type="predicted"/>
<feature type="region of interest" description="Disordered" evidence="1">
    <location>
        <begin position="1"/>
        <end position="32"/>
    </location>
</feature>
<reference evidence="2" key="2">
    <citation type="journal article" date="2015" name="Data Brief">
        <title>Shoot transcriptome of the giant reed, Arundo donax.</title>
        <authorList>
            <person name="Barrero R.A."/>
            <person name="Guerrero F.D."/>
            <person name="Moolhuijzen P."/>
            <person name="Goolsby J.A."/>
            <person name="Tidwell J."/>
            <person name="Bellgard S.E."/>
            <person name="Bellgard M.I."/>
        </authorList>
    </citation>
    <scope>NUCLEOTIDE SEQUENCE</scope>
    <source>
        <tissue evidence="2">Shoot tissue taken approximately 20 cm above the soil surface</tissue>
    </source>
</reference>
<evidence type="ECO:0000313" key="2">
    <source>
        <dbReference type="EMBL" id="JAD87108.1"/>
    </source>
</evidence>
<name>A0A0A9DKD2_ARUDO</name>